<organism evidence="2 3">
    <name type="scientific">Actinobacillus minor NM305</name>
    <dbReference type="NCBI Taxonomy" id="637911"/>
    <lineage>
        <taxon>Bacteria</taxon>
        <taxon>Pseudomonadati</taxon>
        <taxon>Pseudomonadota</taxon>
        <taxon>Gammaproteobacteria</taxon>
        <taxon>Pasteurellales</taxon>
        <taxon>Pasteurellaceae</taxon>
        <taxon>Actinobacillus</taxon>
    </lineage>
</organism>
<feature type="signal peptide" evidence="1">
    <location>
        <begin position="1"/>
        <end position="22"/>
    </location>
</feature>
<dbReference type="Proteomes" id="UP000005532">
    <property type="component" value="Unassembled WGS sequence"/>
</dbReference>
<dbReference type="RefSeq" id="WP_005825235.1">
    <property type="nucleotide sequence ID" value="NZ_ACQL01000115.1"/>
</dbReference>
<dbReference type="EMBL" id="ACQL01000115">
    <property type="protein sequence ID" value="EER46408.1"/>
    <property type="molecule type" value="Genomic_DNA"/>
</dbReference>
<dbReference type="OrthoDB" id="5677278at2"/>
<feature type="chain" id="PRO_5002957335" evidence="1">
    <location>
        <begin position="23"/>
        <end position="184"/>
    </location>
</feature>
<keyword evidence="1" id="KW-0732">Signal</keyword>
<proteinExistence type="predicted"/>
<sequence length="184" mass="18243">MKFIKLLPTLGAIAVLSACSTASDIASSTVNAVGNVGSAVVDGAKAAGGAVVDGAKTAGGAVVDGAKAAGNVVADGATATKDLLTGSKTVSYTCDASGKTNQPVVAVYTFSNGEPSTATVTINKKVVGTDLKVDSAYKDGVKFVSGTKVWSLDTGFNSKTAETTVPVMFTSNNQILAKNCAVAK</sequence>
<protein>
    <submittedName>
        <fullName evidence="2">Excinuclease ABC subunit A</fullName>
    </submittedName>
</protein>
<dbReference type="PROSITE" id="PS51257">
    <property type="entry name" value="PROKAR_LIPOPROTEIN"/>
    <property type="match status" value="1"/>
</dbReference>
<accession>C5S3W7</accession>
<evidence type="ECO:0000256" key="1">
    <source>
        <dbReference type="SAM" id="SignalP"/>
    </source>
</evidence>
<name>C5S3W7_9PAST</name>
<dbReference type="eggNOG" id="ENOG50315EI">
    <property type="taxonomic scope" value="Bacteria"/>
</dbReference>
<comment type="caution">
    <text evidence="2">The sequence shown here is derived from an EMBL/GenBank/DDBJ whole genome shotgun (WGS) entry which is preliminary data.</text>
</comment>
<reference evidence="2 3" key="1">
    <citation type="journal article" date="2010" name="Vet. Microbiol.">
        <title>Production of haemolysins by strains of the Actinobacillus minor/porcitonsillarum complex.</title>
        <authorList>
            <person name="Arya G."/>
            <person name="Niven D.F."/>
        </authorList>
    </citation>
    <scope>NUCLEOTIDE SEQUENCE [LARGE SCALE GENOMIC DNA]</scope>
    <source>
        <strain evidence="2 3">NM305</strain>
    </source>
</reference>
<dbReference type="AlphaFoldDB" id="C5S3W7"/>
<evidence type="ECO:0000313" key="2">
    <source>
        <dbReference type="EMBL" id="EER46408.1"/>
    </source>
</evidence>
<gene>
    <name evidence="2" type="ORF">AM305_01856</name>
</gene>
<evidence type="ECO:0000313" key="3">
    <source>
        <dbReference type="Proteomes" id="UP000005532"/>
    </source>
</evidence>